<evidence type="ECO:0000313" key="1">
    <source>
        <dbReference type="EMBL" id="KAK3062672.1"/>
    </source>
</evidence>
<dbReference type="EMBL" id="JAWDJW010007178">
    <property type="protein sequence ID" value="KAK3062672.1"/>
    <property type="molecule type" value="Genomic_DNA"/>
</dbReference>
<reference evidence="1" key="1">
    <citation type="submission" date="2024-09" db="EMBL/GenBank/DDBJ databases">
        <title>Black Yeasts Isolated from many extreme environments.</title>
        <authorList>
            <person name="Coleine C."/>
            <person name="Stajich J.E."/>
            <person name="Selbmann L."/>
        </authorList>
    </citation>
    <scope>NUCLEOTIDE SEQUENCE</scope>
    <source>
        <strain evidence="1">CCFEE 5737</strain>
    </source>
</reference>
<feature type="non-terminal residue" evidence="1">
    <location>
        <position position="501"/>
    </location>
</feature>
<organism evidence="1 2">
    <name type="scientific">Coniosporium uncinatum</name>
    <dbReference type="NCBI Taxonomy" id="93489"/>
    <lineage>
        <taxon>Eukaryota</taxon>
        <taxon>Fungi</taxon>
        <taxon>Dikarya</taxon>
        <taxon>Ascomycota</taxon>
        <taxon>Pezizomycotina</taxon>
        <taxon>Dothideomycetes</taxon>
        <taxon>Dothideomycetes incertae sedis</taxon>
        <taxon>Coniosporium</taxon>
    </lineage>
</organism>
<sequence>MPPHVSSRKRNRSPTPPAEATAPKRAATSTTKKQQASAPSAATKTVTKAKHAEPTPTAKSKPVAKPAARPVASSTLFDALDAPAPPKDRKALLKSLNASSEDEDADEDEDAESELSSADTDEFEDVEGINNAAQTQSDDGSDGEDAIQWEDALSTATKPSASDNIADLSITLSKDRNDGGLTFEGARQQGMGKKGPSKIERQIRNATHCVHVQSLLVHNLHRNAWVQDAEVQSILVGGLGEGLRVEVSRYRRAMGWESEDSGKSGKKGGRGKGKPTQTQTQAQTQAQKNKEKRERTRDWGADAERTAKPGQVDMSRGDPLVRLLRYLAAYWRKRFRITAPGLRKQGYRNLRDLEEEVKSFQDRSDVERHGERIANREEFREAARKCQGSRDVGAQLFTALLKGLGVKARMVASLQPVGFGWSKAEEATPRKQGDGERKVEVDPGSEDEEEATPINKAPTKKPKSNFLKREKPSRNSTRGTNGEPINLDDSDSSELSEPESI</sequence>
<gene>
    <name evidence="1" type="ORF">LTS18_003581</name>
</gene>
<name>A0ACC3D6G9_9PEZI</name>
<dbReference type="Proteomes" id="UP001186974">
    <property type="component" value="Unassembled WGS sequence"/>
</dbReference>
<proteinExistence type="predicted"/>
<keyword evidence="2" id="KW-1185">Reference proteome</keyword>
<evidence type="ECO:0000313" key="2">
    <source>
        <dbReference type="Proteomes" id="UP001186974"/>
    </source>
</evidence>
<accession>A0ACC3D6G9</accession>
<protein>
    <submittedName>
        <fullName evidence="1">Uncharacterized protein</fullName>
    </submittedName>
</protein>
<comment type="caution">
    <text evidence="1">The sequence shown here is derived from an EMBL/GenBank/DDBJ whole genome shotgun (WGS) entry which is preliminary data.</text>
</comment>